<dbReference type="GO" id="GO:0016787">
    <property type="term" value="F:hydrolase activity"/>
    <property type="evidence" value="ECO:0007669"/>
    <property type="project" value="UniProtKB-KW"/>
</dbReference>
<evidence type="ECO:0000256" key="1">
    <source>
        <dbReference type="ARBA" id="ARBA00022801"/>
    </source>
</evidence>
<feature type="domain" description="Alpha/beta hydrolase fold-3" evidence="2">
    <location>
        <begin position="62"/>
        <end position="175"/>
    </location>
</feature>
<sequence length="256" mass="27463">MDLSDAYANAAHIPGGPEFPARWATEARAFRDAHPPEDIAYGDHPRERLHLFRPEGEARGLLVFVHGGYWMAFSRDDFSHLAAGAIAAGWAVALPSYPLCPEASVGGIVRSVARAVDRAAQEVAGPLHLTGHSAGGHVVARLACADVALAVRDRVARVVPISPLANLVPLMSTEMNGKLRLTDPEAVAESTMLRPRPTVPVTVWVGEAERPAFRDQALWLSQAWDAPLVVEPGRHHFDVIDGLGQPDSALLRAVLG</sequence>
<organism evidence="3">
    <name type="scientific">uncultured Rubellimicrobium sp</name>
    <dbReference type="NCBI Taxonomy" id="543078"/>
    <lineage>
        <taxon>Bacteria</taxon>
        <taxon>Pseudomonadati</taxon>
        <taxon>Pseudomonadota</taxon>
        <taxon>Alphaproteobacteria</taxon>
        <taxon>Rhodobacterales</taxon>
        <taxon>Roseobacteraceae</taxon>
        <taxon>Rubellimicrobium</taxon>
        <taxon>environmental samples</taxon>
    </lineage>
</organism>
<dbReference type="EMBL" id="CADCUU010000373">
    <property type="protein sequence ID" value="CAA9425991.1"/>
    <property type="molecule type" value="Genomic_DNA"/>
</dbReference>
<dbReference type="InterPro" id="IPR013094">
    <property type="entry name" value="AB_hydrolase_3"/>
</dbReference>
<dbReference type="InterPro" id="IPR050300">
    <property type="entry name" value="GDXG_lipolytic_enzyme"/>
</dbReference>
<dbReference type="PANTHER" id="PTHR48081">
    <property type="entry name" value="AB HYDROLASE SUPERFAMILY PROTEIN C4A8.06C"/>
    <property type="match status" value="1"/>
</dbReference>
<dbReference type="AlphaFoldDB" id="A0A6J4Q1Z8"/>
<dbReference type="Pfam" id="PF07859">
    <property type="entry name" value="Abhydrolase_3"/>
    <property type="match status" value="1"/>
</dbReference>
<accession>A0A6J4Q1Z8</accession>
<keyword evidence="1" id="KW-0378">Hydrolase</keyword>
<gene>
    <name evidence="3" type="ORF">AVDCRST_MAG15-2543</name>
</gene>
<reference evidence="3" key="1">
    <citation type="submission" date="2020-02" db="EMBL/GenBank/DDBJ databases">
        <authorList>
            <person name="Meier V. D."/>
        </authorList>
    </citation>
    <scope>NUCLEOTIDE SEQUENCE</scope>
    <source>
        <strain evidence="3">AVDCRST_MAG15</strain>
    </source>
</reference>
<evidence type="ECO:0000259" key="2">
    <source>
        <dbReference type="Pfam" id="PF07859"/>
    </source>
</evidence>
<evidence type="ECO:0000313" key="3">
    <source>
        <dbReference type="EMBL" id="CAA9425991.1"/>
    </source>
</evidence>
<dbReference type="InterPro" id="IPR029058">
    <property type="entry name" value="AB_hydrolase_fold"/>
</dbReference>
<dbReference type="PANTHER" id="PTHR48081:SF33">
    <property type="entry name" value="KYNURENINE FORMAMIDASE"/>
    <property type="match status" value="1"/>
</dbReference>
<name>A0A6J4Q1Z8_9RHOB</name>
<dbReference type="SUPFAM" id="SSF53474">
    <property type="entry name" value="alpha/beta-Hydrolases"/>
    <property type="match status" value="1"/>
</dbReference>
<dbReference type="Gene3D" id="3.40.50.1820">
    <property type="entry name" value="alpha/beta hydrolase"/>
    <property type="match status" value="1"/>
</dbReference>
<protein>
    <submittedName>
        <fullName evidence="3">Putative esterase</fullName>
    </submittedName>
</protein>
<proteinExistence type="predicted"/>